<evidence type="ECO:0000256" key="4">
    <source>
        <dbReference type="ARBA" id="ARBA00022729"/>
    </source>
</evidence>
<keyword evidence="9" id="KW-0969">Cilium</keyword>
<evidence type="ECO:0000256" key="1">
    <source>
        <dbReference type="ARBA" id="ARBA00004418"/>
    </source>
</evidence>
<dbReference type="AlphaFoldDB" id="A0A5B8STK4"/>
<dbReference type="GO" id="GO:0044780">
    <property type="term" value="P:bacterial-type flagellum assembly"/>
    <property type="evidence" value="ECO:0007669"/>
    <property type="project" value="InterPro"/>
</dbReference>
<sequence length="238" mass="26006">MSMPRRIKAALDRTAPDRFFLALAIMFVTFSAQAAQPAVIEAVQGFLYEQSQGLGDEINIEVIPPRATLPACESPSAFFPNASSRRWGRVSVGVRCGADGRQVRYLQANIQVFGSYPVTATDIDAGQRITEAMLGSRQGDLSQLPPYTVMDARKLIGLQATRSLRAGTTLNEHQVREIPSVLRGQRVSVEARGRGFRVSREGEALEDGGHGETIRVRLSRREILDAIVVGPQRVAVGF</sequence>
<evidence type="ECO:0000256" key="2">
    <source>
        <dbReference type="ARBA" id="ARBA00010474"/>
    </source>
</evidence>
<dbReference type="Pfam" id="PF13144">
    <property type="entry name" value="ChapFlgA"/>
    <property type="match status" value="1"/>
</dbReference>
<evidence type="ECO:0000256" key="5">
    <source>
        <dbReference type="ARBA" id="ARBA00022764"/>
    </source>
</evidence>
<reference evidence="9 10" key="1">
    <citation type="submission" date="2019-06" db="EMBL/GenBank/DDBJ databases">
        <title>Genome analyses of bacteria isolated from kimchi.</title>
        <authorList>
            <person name="Lee S."/>
            <person name="Ahn S."/>
            <person name="Roh S."/>
        </authorList>
    </citation>
    <scope>NUCLEOTIDE SEQUENCE [LARGE SCALE GENOMIC DNA]</scope>
    <source>
        <strain evidence="9 10">CBA4606</strain>
    </source>
</reference>
<dbReference type="Proteomes" id="UP000321272">
    <property type="component" value="Chromosome"/>
</dbReference>
<organism evidence="9 10">
    <name type="scientific">Pistricoccus aurantiacus</name>
    <dbReference type="NCBI Taxonomy" id="1883414"/>
    <lineage>
        <taxon>Bacteria</taxon>
        <taxon>Pseudomonadati</taxon>
        <taxon>Pseudomonadota</taxon>
        <taxon>Gammaproteobacteria</taxon>
        <taxon>Oceanospirillales</taxon>
        <taxon>Halomonadaceae</taxon>
        <taxon>Pistricoccus</taxon>
    </lineage>
</organism>
<evidence type="ECO:0000313" key="9">
    <source>
        <dbReference type="EMBL" id="QEA39684.1"/>
    </source>
</evidence>
<dbReference type="Pfam" id="PF17656">
    <property type="entry name" value="ChapFlgA_N"/>
    <property type="match status" value="1"/>
</dbReference>
<feature type="chain" id="PRO_5023154398" description="Flagella basal body P-ring formation protein FlgA" evidence="7">
    <location>
        <begin position="35"/>
        <end position="238"/>
    </location>
</feature>
<name>A0A5B8STK4_9GAMM</name>
<comment type="similarity">
    <text evidence="2 7">Belongs to the FlgA family.</text>
</comment>
<dbReference type="CDD" id="cd11614">
    <property type="entry name" value="SAF_CpaB_FlgA_like"/>
    <property type="match status" value="1"/>
</dbReference>
<keyword evidence="5 7" id="KW-0574">Periplasm</keyword>
<dbReference type="KEGG" id="paur:FGL86_11810"/>
<evidence type="ECO:0000256" key="7">
    <source>
        <dbReference type="RuleBase" id="RU362063"/>
    </source>
</evidence>
<dbReference type="GO" id="GO:0042597">
    <property type="term" value="C:periplasmic space"/>
    <property type="evidence" value="ECO:0007669"/>
    <property type="project" value="UniProtKB-SubCell"/>
</dbReference>
<dbReference type="NCBIfam" id="TIGR03170">
    <property type="entry name" value="flgA_cterm"/>
    <property type="match status" value="1"/>
</dbReference>
<dbReference type="EMBL" id="CP042382">
    <property type="protein sequence ID" value="QEA39684.1"/>
    <property type="molecule type" value="Genomic_DNA"/>
</dbReference>
<feature type="domain" description="SAF" evidence="8">
    <location>
        <begin position="114"/>
        <end position="176"/>
    </location>
</feature>
<dbReference type="PANTHER" id="PTHR36307:SF1">
    <property type="entry name" value="FLAGELLA BASAL BODY P-RING FORMATION PROTEIN FLGA"/>
    <property type="match status" value="1"/>
</dbReference>
<dbReference type="PANTHER" id="PTHR36307">
    <property type="entry name" value="FLAGELLA BASAL BODY P-RING FORMATION PROTEIN FLGA"/>
    <property type="match status" value="1"/>
</dbReference>
<evidence type="ECO:0000256" key="3">
    <source>
        <dbReference type="ARBA" id="ARBA00014754"/>
    </source>
</evidence>
<dbReference type="InterPro" id="IPR017585">
    <property type="entry name" value="SAF_FlgA"/>
</dbReference>
<keyword evidence="4 7" id="KW-0732">Signal</keyword>
<evidence type="ECO:0000313" key="10">
    <source>
        <dbReference type="Proteomes" id="UP000321272"/>
    </source>
</evidence>
<feature type="signal peptide" evidence="7">
    <location>
        <begin position="1"/>
        <end position="34"/>
    </location>
</feature>
<gene>
    <name evidence="9" type="primary">flgA</name>
    <name evidence="9" type="ORF">FGL86_11810</name>
</gene>
<protein>
    <recommendedName>
        <fullName evidence="3 7">Flagella basal body P-ring formation protein FlgA</fullName>
    </recommendedName>
</protein>
<keyword evidence="10" id="KW-1185">Reference proteome</keyword>
<dbReference type="Gene3D" id="3.90.1210.10">
    <property type="entry name" value="Antifreeze-like/N-acetylneuraminic acid synthase C-terminal domain"/>
    <property type="match status" value="1"/>
</dbReference>
<dbReference type="SMART" id="SM00858">
    <property type="entry name" value="SAF"/>
    <property type="match status" value="1"/>
</dbReference>
<comment type="subcellular location">
    <subcellularLocation>
        <location evidence="1 7">Periplasm</location>
    </subcellularLocation>
</comment>
<keyword evidence="9" id="KW-0966">Cell projection</keyword>
<comment type="function">
    <text evidence="6 7">Involved in the assembly process of the P-ring formation. It may associate with FlgF on the rod constituting a structure essential for the P-ring assembly or may act as a modulator protein for the P-ring assembly.</text>
</comment>
<dbReference type="OrthoDB" id="6236246at2"/>
<dbReference type="RefSeq" id="WP_147184732.1">
    <property type="nucleotide sequence ID" value="NZ_CP042382.1"/>
</dbReference>
<evidence type="ECO:0000256" key="6">
    <source>
        <dbReference type="ARBA" id="ARBA00025643"/>
    </source>
</evidence>
<dbReference type="InterPro" id="IPR041231">
    <property type="entry name" value="FlgA_N"/>
</dbReference>
<dbReference type="Gene3D" id="2.30.30.760">
    <property type="match status" value="1"/>
</dbReference>
<dbReference type="InterPro" id="IPR039246">
    <property type="entry name" value="Flagellar_FlgA"/>
</dbReference>
<keyword evidence="9" id="KW-0282">Flagellum</keyword>
<accession>A0A5B8STK4</accession>
<keyword evidence="7" id="KW-1005">Bacterial flagellum biogenesis</keyword>
<dbReference type="InterPro" id="IPR013974">
    <property type="entry name" value="SAF"/>
</dbReference>
<evidence type="ECO:0000259" key="8">
    <source>
        <dbReference type="SMART" id="SM00858"/>
    </source>
</evidence>
<proteinExistence type="inferred from homology"/>